<organism evidence="6 7">
    <name type="scientific">Desulfamplus magnetovallimortis</name>
    <dbReference type="NCBI Taxonomy" id="1246637"/>
    <lineage>
        <taxon>Bacteria</taxon>
        <taxon>Pseudomonadati</taxon>
        <taxon>Thermodesulfobacteriota</taxon>
        <taxon>Desulfobacteria</taxon>
        <taxon>Desulfobacterales</taxon>
        <taxon>Desulfobacteraceae</taxon>
        <taxon>Desulfamplus</taxon>
    </lineage>
</organism>
<dbReference type="STRING" id="1246637.MTBBW1_2130056"/>
<dbReference type="SUPFAM" id="SSF52540">
    <property type="entry name" value="P-loop containing nucleoside triphosphate hydrolases"/>
    <property type="match status" value="1"/>
</dbReference>
<dbReference type="OrthoDB" id="9803970at2"/>
<dbReference type="InterPro" id="IPR025662">
    <property type="entry name" value="Sigma_54_int_dom_ATP-bd_1"/>
</dbReference>
<evidence type="ECO:0000313" key="6">
    <source>
        <dbReference type="EMBL" id="SLM30161.1"/>
    </source>
</evidence>
<accession>A0A1W1HCD1</accession>
<dbReference type="PANTHER" id="PTHR32071">
    <property type="entry name" value="TRANSCRIPTIONAL REGULATORY PROTEIN"/>
    <property type="match status" value="1"/>
</dbReference>
<dbReference type="RefSeq" id="WP_080807722.1">
    <property type="nucleotide sequence ID" value="NZ_LT828558.1"/>
</dbReference>
<evidence type="ECO:0000256" key="3">
    <source>
        <dbReference type="ARBA" id="ARBA00023015"/>
    </source>
</evidence>
<dbReference type="SMART" id="SM00382">
    <property type="entry name" value="AAA"/>
    <property type="match status" value="1"/>
</dbReference>
<dbReference type="InterPro" id="IPR058031">
    <property type="entry name" value="AAA_lid_NorR"/>
</dbReference>
<evidence type="ECO:0000256" key="2">
    <source>
        <dbReference type="ARBA" id="ARBA00022840"/>
    </source>
</evidence>
<keyword evidence="7" id="KW-1185">Reference proteome</keyword>
<dbReference type="FunFam" id="3.40.50.300:FF:000006">
    <property type="entry name" value="DNA-binding transcriptional regulator NtrC"/>
    <property type="match status" value="1"/>
</dbReference>
<dbReference type="SUPFAM" id="SSF46689">
    <property type="entry name" value="Homeodomain-like"/>
    <property type="match status" value="1"/>
</dbReference>
<dbReference type="PROSITE" id="PS00688">
    <property type="entry name" value="SIGMA54_INTERACT_3"/>
    <property type="match status" value="1"/>
</dbReference>
<dbReference type="EMBL" id="FWEV01000128">
    <property type="protein sequence ID" value="SLM30161.1"/>
    <property type="molecule type" value="Genomic_DNA"/>
</dbReference>
<feature type="domain" description="Sigma-54 factor interaction" evidence="5">
    <location>
        <begin position="157"/>
        <end position="385"/>
    </location>
</feature>
<dbReference type="PANTHER" id="PTHR32071:SF74">
    <property type="entry name" value="TRANSCRIPTIONAL ACTIVATOR ROCR"/>
    <property type="match status" value="1"/>
</dbReference>
<evidence type="ECO:0000313" key="7">
    <source>
        <dbReference type="Proteomes" id="UP000191931"/>
    </source>
</evidence>
<dbReference type="Pfam" id="PF25601">
    <property type="entry name" value="AAA_lid_14"/>
    <property type="match status" value="1"/>
</dbReference>
<dbReference type="PRINTS" id="PR01590">
    <property type="entry name" value="HTHFIS"/>
</dbReference>
<evidence type="ECO:0000256" key="1">
    <source>
        <dbReference type="ARBA" id="ARBA00022741"/>
    </source>
</evidence>
<keyword evidence="4" id="KW-0804">Transcription</keyword>
<keyword evidence="2" id="KW-0067">ATP-binding</keyword>
<dbReference type="AlphaFoldDB" id="A0A1W1HCD1"/>
<dbReference type="GO" id="GO:0006355">
    <property type="term" value="P:regulation of DNA-templated transcription"/>
    <property type="evidence" value="ECO:0007669"/>
    <property type="project" value="InterPro"/>
</dbReference>
<dbReference type="SUPFAM" id="SSF55785">
    <property type="entry name" value="PYP-like sensor domain (PAS domain)"/>
    <property type="match status" value="1"/>
</dbReference>
<dbReference type="Pfam" id="PF00158">
    <property type="entry name" value="Sigma54_activat"/>
    <property type="match status" value="1"/>
</dbReference>
<dbReference type="InterPro" id="IPR003593">
    <property type="entry name" value="AAA+_ATPase"/>
</dbReference>
<dbReference type="Pfam" id="PF02954">
    <property type="entry name" value="HTH_8"/>
    <property type="match status" value="1"/>
</dbReference>
<dbReference type="PROSITE" id="PS50045">
    <property type="entry name" value="SIGMA54_INTERACT_4"/>
    <property type="match status" value="1"/>
</dbReference>
<keyword evidence="3" id="KW-0805">Transcription regulation</keyword>
<sequence>MTWEQNVLKKHPVFDDMEMLKILFDMHEGVLIADNEGTILFYNATQSQIDDVEIDFALGKKIIDIYNLDENDSTTMQCMKSGKPVRNHVIVYQTKLGKVANTISNVFPLLKDGEVTGAISFTKDYQMLEGMISKNADSTKKNPRNRENGTRFVFNDLIGSNNALLQAVNAAKLSADSPSPIMLSGETGTGKELFAQSIHNHRAASMEKFIPINCSAIPENLLEGILFGTSKGAFTGSIDKAGLFEQGNRGTIFLDELDSMPKALQAKVLRVVQEKKVRRLGSLEEIDLNIKIISSVSKTPHQIISSDLLRRDLFYRMGVVFILIPPLRDRIDDMPKLVSHFIHKFNRTLGEKVKGLSDRVNRLFHQYQWPGNVRELEHVIEGAMNLVNGDQQICMRHIPPHVARGFDLAPHFQDTLHSTISPAEQKTAQSSKQRPLTLSEAQCANEKESICCALKETLGNAAKAARILGISPQSFHYKLKKYNIDRKNFFVQPPDNGPKRVTT</sequence>
<dbReference type="Gene3D" id="3.40.50.300">
    <property type="entry name" value="P-loop containing nucleotide triphosphate hydrolases"/>
    <property type="match status" value="1"/>
</dbReference>
<dbReference type="InterPro" id="IPR002078">
    <property type="entry name" value="Sigma_54_int"/>
</dbReference>
<proteinExistence type="predicted"/>
<protein>
    <submittedName>
        <fullName evidence="6">RocR</fullName>
    </submittedName>
</protein>
<evidence type="ECO:0000256" key="4">
    <source>
        <dbReference type="ARBA" id="ARBA00023163"/>
    </source>
</evidence>
<reference evidence="6 7" key="1">
    <citation type="submission" date="2017-03" db="EMBL/GenBank/DDBJ databases">
        <authorList>
            <person name="Afonso C.L."/>
            <person name="Miller P.J."/>
            <person name="Scott M.A."/>
            <person name="Spackman E."/>
            <person name="Goraichik I."/>
            <person name="Dimitrov K.M."/>
            <person name="Suarez D.L."/>
            <person name="Swayne D.E."/>
        </authorList>
    </citation>
    <scope>NUCLEOTIDE SEQUENCE [LARGE SCALE GENOMIC DNA]</scope>
    <source>
        <strain evidence="6">PRJEB14757</strain>
    </source>
</reference>
<dbReference type="InterPro" id="IPR002197">
    <property type="entry name" value="HTH_Fis"/>
</dbReference>
<evidence type="ECO:0000259" key="5">
    <source>
        <dbReference type="PROSITE" id="PS50045"/>
    </source>
</evidence>
<dbReference type="Proteomes" id="UP000191931">
    <property type="component" value="Unassembled WGS sequence"/>
</dbReference>
<dbReference type="InterPro" id="IPR025944">
    <property type="entry name" value="Sigma_54_int_dom_CS"/>
</dbReference>
<dbReference type="GO" id="GO:0005524">
    <property type="term" value="F:ATP binding"/>
    <property type="evidence" value="ECO:0007669"/>
    <property type="project" value="UniProtKB-KW"/>
</dbReference>
<gene>
    <name evidence="6" type="primary">rocR</name>
    <name evidence="6" type="ORF">MTBBW1_2130056</name>
</gene>
<dbReference type="InterPro" id="IPR035965">
    <property type="entry name" value="PAS-like_dom_sf"/>
</dbReference>
<dbReference type="Gene3D" id="3.30.450.20">
    <property type="entry name" value="PAS domain"/>
    <property type="match status" value="1"/>
</dbReference>
<dbReference type="CDD" id="cd00009">
    <property type="entry name" value="AAA"/>
    <property type="match status" value="1"/>
</dbReference>
<dbReference type="PROSITE" id="PS00675">
    <property type="entry name" value="SIGMA54_INTERACT_1"/>
    <property type="match status" value="1"/>
</dbReference>
<dbReference type="GO" id="GO:0043565">
    <property type="term" value="F:sequence-specific DNA binding"/>
    <property type="evidence" value="ECO:0007669"/>
    <property type="project" value="InterPro"/>
</dbReference>
<dbReference type="Gene3D" id="1.10.8.60">
    <property type="match status" value="1"/>
</dbReference>
<name>A0A1W1HCD1_9BACT</name>
<dbReference type="InterPro" id="IPR009057">
    <property type="entry name" value="Homeodomain-like_sf"/>
</dbReference>
<dbReference type="InterPro" id="IPR027417">
    <property type="entry name" value="P-loop_NTPase"/>
</dbReference>
<keyword evidence="1" id="KW-0547">Nucleotide-binding</keyword>
<dbReference type="Gene3D" id="1.10.10.60">
    <property type="entry name" value="Homeodomain-like"/>
    <property type="match status" value="1"/>
</dbReference>